<feature type="chain" id="PRO_5020658338" evidence="1">
    <location>
        <begin position="22"/>
        <end position="125"/>
    </location>
</feature>
<evidence type="ECO:0000313" key="2">
    <source>
        <dbReference type="EMBL" id="TBW33873.1"/>
    </source>
</evidence>
<dbReference type="RefSeq" id="WP_131311263.1">
    <property type="nucleotide sequence ID" value="NZ_SJFN01000038.1"/>
</dbReference>
<proteinExistence type="predicted"/>
<feature type="signal peptide" evidence="1">
    <location>
        <begin position="1"/>
        <end position="21"/>
    </location>
</feature>
<gene>
    <name evidence="2" type="ORF">EYW49_19280</name>
</gene>
<dbReference type="GO" id="GO:0016829">
    <property type="term" value="F:lyase activity"/>
    <property type="evidence" value="ECO:0007669"/>
    <property type="project" value="UniProtKB-KW"/>
</dbReference>
<organism evidence="2 3">
    <name type="scientific">Siculibacillus lacustris</name>
    <dbReference type="NCBI Taxonomy" id="1549641"/>
    <lineage>
        <taxon>Bacteria</taxon>
        <taxon>Pseudomonadati</taxon>
        <taxon>Pseudomonadota</taxon>
        <taxon>Alphaproteobacteria</taxon>
        <taxon>Hyphomicrobiales</taxon>
        <taxon>Ancalomicrobiaceae</taxon>
        <taxon>Siculibacillus</taxon>
    </lineage>
</organism>
<protein>
    <submittedName>
        <fullName evidence="2">Argininosuccinate lyase</fullName>
    </submittedName>
</protein>
<keyword evidence="3" id="KW-1185">Reference proteome</keyword>
<reference evidence="2 3" key="1">
    <citation type="submission" date="2019-02" db="EMBL/GenBank/DDBJ databases">
        <title>Siculibacillus lacustris gen. nov., sp. nov., a new rosette-forming bacterium isolated from a freshwater crater lake (Lake St. Ana, Romania).</title>
        <authorList>
            <person name="Felfoldi T."/>
            <person name="Marton Z."/>
            <person name="Szabo A."/>
            <person name="Mentes A."/>
            <person name="Boka K."/>
            <person name="Marialigeti K."/>
            <person name="Mathe I."/>
            <person name="Koncz M."/>
            <person name="Schumann P."/>
            <person name="Toth E."/>
        </authorList>
    </citation>
    <scope>NUCLEOTIDE SEQUENCE [LARGE SCALE GENOMIC DNA]</scope>
    <source>
        <strain evidence="2 3">SA-279</strain>
    </source>
</reference>
<dbReference type="EMBL" id="SJFN01000038">
    <property type="protein sequence ID" value="TBW33873.1"/>
    <property type="molecule type" value="Genomic_DNA"/>
</dbReference>
<keyword evidence="1" id="KW-0732">Signal</keyword>
<dbReference type="AlphaFoldDB" id="A0A4Q9VH39"/>
<sequence>MKAVVWAFGLAIAAMSVPVTSAVAAEAKQNFVLVNKTGYEINAVFVSPAKSNDWEEDVLGQDTLSDGESLKIRFQRSAKTCKWDLKVVYAVDDSNAVWSGIDLCTVAKVTIRYNKKTDTTTASFD</sequence>
<dbReference type="OrthoDB" id="4736977at2"/>
<keyword evidence="2" id="KW-0456">Lyase</keyword>
<dbReference type="Proteomes" id="UP000292781">
    <property type="component" value="Unassembled WGS sequence"/>
</dbReference>
<comment type="caution">
    <text evidence="2">The sequence shown here is derived from an EMBL/GenBank/DDBJ whole genome shotgun (WGS) entry which is preliminary data.</text>
</comment>
<accession>A0A4Q9VH39</accession>
<name>A0A4Q9VH39_9HYPH</name>
<evidence type="ECO:0000256" key="1">
    <source>
        <dbReference type="SAM" id="SignalP"/>
    </source>
</evidence>
<evidence type="ECO:0000313" key="3">
    <source>
        <dbReference type="Proteomes" id="UP000292781"/>
    </source>
</evidence>